<accession>A0ABV7GYY3</accession>
<dbReference type="Pfam" id="PF00293">
    <property type="entry name" value="NUDIX"/>
    <property type="match status" value="1"/>
</dbReference>
<dbReference type="PANTHER" id="PTHR11839">
    <property type="entry name" value="UDP/ADP-SUGAR PYROPHOSPHATASE"/>
    <property type="match status" value="1"/>
</dbReference>
<dbReference type="InterPro" id="IPR000086">
    <property type="entry name" value="NUDIX_hydrolase_dom"/>
</dbReference>
<comment type="similarity">
    <text evidence="3">Belongs to the Nudix hydrolase family. NudK subfamily.</text>
</comment>
<evidence type="ECO:0000256" key="3">
    <source>
        <dbReference type="ARBA" id="ARBA00007275"/>
    </source>
</evidence>
<keyword evidence="5" id="KW-0378">Hydrolase</keyword>
<evidence type="ECO:0000256" key="1">
    <source>
        <dbReference type="ARBA" id="ARBA00000847"/>
    </source>
</evidence>
<protein>
    <recommendedName>
        <fullName evidence="4">GDP-mannose pyrophosphatase</fullName>
    </recommendedName>
    <alternativeName>
        <fullName evidence="6">GDP-mannose hydrolase</fullName>
    </alternativeName>
    <alternativeName>
        <fullName evidence="7">GDPMK</fullName>
    </alternativeName>
</protein>
<evidence type="ECO:0000256" key="2">
    <source>
        <dbReference type="ARBA" id="ARBA00001946"/>
    </source>
</evidence>
<comment type="caution">
    <text evidence="10">The sequence shown here is derived from an EMBL/GenBank/DDBJ whole genome shotgun (WGS) entry which is preliminary data.</text>
</comment>
<proteinExistence type="inferred from homology"/>
<feature type="region of interest" description="Disordered" evidence="8">
    <location>
        <begin position="1"/>
        <end position="20"/>
    </location>
</feature>
<dbReference type="Proteomes" id="UP001595556">
    <property type="component" value="Unassembled WGS sequence"/>
</dbReference>
<evidence type="ECO:0000256" key="5">
    <source>
        <dbReference type="ARBA" id="ARBA00022801"/>
    </source>
</evidence>
<feature type="domain" description="Nudix hydrolase" evidence="9">
    <location>
        <begin position="62"/>
        <end position="190"/>
    </location>
</feature>
<evidence type="ECO:0000256" key="4">
    <source>
        <dbReference type="ARBA" id="ARBA00016377"/>
    </source>
</evidence>
<name>A0ABV7GYY3_9BURK</name>
<comment type="cofactor">
    <cofactor evidence="2">
        <name>Mg(2+)</name>
        <dbReference type="ChEBI" id="CHEBI:18420"/>
    </cofactor>
</comment>
<sequence length="207" mass="22689">MSGRADSPTQAPTEPPANAAADAGLIETRVDSRQVFAGRLLDVRLDHVRLPNGSVATREYVVHPGAAMIVPLHTDGTVTMVRQFRYPLNRVFLEFPAGKRDPGEPTLLTAQRELSEEVGLSARRWSQLTVIHNAIAYSDEAIELYLAEDLSSVEQCLDEEEFLDVVRLPLAEVVAQVTRGEITDVKTLIGALAAQQVLNGAWPRKPL</sequence>
<evidence type="ECO:0000256" key="7">
    <source>
        <dbReference type="ARBA" id="ARBA00032272"/>
    </source>
</evidence>
<evidence type="ECO:0000259" key="9">
    <source>
        <dbReference type="PROSITE" id="PS51462"/>
    </source>
</evidence>
<dbReference type="PROSITE" id="PS00893">
    <property type="entry name" value="NUDIX_BOX"/>
    <property type="match status" value="1"/>
</dbReference>
<dbReference type="SUPFAM" id="SSF55811">
    <property type="entry name" value="Nudix"/>
    <property type="match status" value="1"/>
</dbReference>
<gene>
    <name evidence="10" type="ORF">ACFOEN_02495</name>
</gene>
<evidence type="ECO:0000313" key="11">
    <source>
        <dbReference type="Proteomes" id="UP001595556"/>
    </source>
</evidence>
<dbReference type="InterPro" id="IPR015797">
    <property type="entry name" value="NUDIX_hydrolase-like_dom_sf"/>
</dbReference>
<dbReference type="EMBL" id="JBHRTI010000003">
    <property type="protein sequence ID" value="MFC3146507.1"/>
    <property type="molecule type" value="Genomic_DNA"/>
</dbReference>
<comment type="catalytic activity">
    <reaction evidence="1">
        <text>GDP-alpha-D-mannose + H2O = alpha-D-mannose 1-phosphate + GMP + 2 H(+)</text>
        <dbReference type="Rhea" id="RHEA:27978"/>
        <dbReference type="ChEBI" id="CHEBI:15377"/>
        <dbReference type="ChEBI" id="CHEBI:15378"/>
        <dbReference type="ChEBI" id="CHEBI:57527"/>
        <dbReference type="ChEBI" id="CHEBI:58115"/>
        <dbReference type="ChEBI" id="CHEBI:58409"/>
    </reaction>
</comment>
<evidence type="ECO:0000256" key="6">
    <source>
        <dbReference type="ARBA" id="ARBA00032162"/>
    </source>
</evidence>
<dbReference type="Gene3D" id="3.90.79.10">
    <property type="entry name" value="Nucleoside Triphosphate Pyrophosphohydrolase"/>
    <property type="match status" value="1"/>
</dbReference>
<evidence type="ECO:0000256" key="8">
    <source>
        <dbReference type="SAM" id="MobiDB-lite"/>
    </source>
</evidence>
<keyword evidence="11" id="KW-1185">Reference proteome</keyword>
<reference evidence="11" key="1">
    <citation type="journal article" date="2019" name="Int. J. Syst. Evol. Microbiol.">
        <title>The Global Catalogue of Microorganisms (GCM) 10K type strain sequencing project: providing services to taxonomists for standard genome sequencing and annotation.</title>
        <authorList>
            <consortium name="The Broad Institute Genomics Platform"/>
            <consortium name="The Broad Institute Genome Sequencing Center for Infectious Disease"/>
            <person name="Wu L."/>
            <person name="Ma J."/>
        </authorList>
    </citation>
    <scope>NUCLEOTIDE SEQUENCE [LARGE SCALE GENOMIC DNA]</scope>
    <source>
        <strain evidence="11">KCTC 52168</strain>
    </source>
</reference>
<dbReference type="PROSITE" id="PS51462">
    <property type="entry name" value="NUDIX"/>
    <property type="match status" value="1"/>
</dbReference>
<organism evidence="10 11">
    <name type="scientific">Piscinibacterium candidicorallinum</name>
    <dbReference type="NCBI Taxonomy" id="1793872"/>
    <lineage>
        <taxon>Bacteria</taxon>
        <taxon>Pseudomonadati</taxon>
        <taxon>Pseudomonadota</taxon>
        <taxon>Betaproteobacteria</taxon>
        <taxon>Burkholderiales</taxon>
        <taxon>Piscinibacterium</taxon>
    </lineage>
</organism>
<evidence type="ECO:0000313" key="10">
    <source>
        <dbReference type="EMBL" id="MFC3146507.1"/>
    </source>
</evidence>
<dbReference type="InterPro" id="IPR020084">
    <property type="entry name" value="NUDIX_hydrolase_CS"/>
</dbReference>
<dbReference type="RefSeq" id="WP_377300774.1">
    <property type="nucleotide sequence ID" value="NZ_CP180191.1"/>
</dbReference>
<dbReference type="PANTHER" id="PTHR11839:SF18">
    <property type="entry name" value="NUDIX HYDROLASE DOMAIN-CONTAINING PROTEIN"/>
    <property type="match status" value="1"/>
</dbReference>